<evidence type="ECO:0000256" key="6">
    <source>
        <dbReference type="SAM" id="MobiDB-lite"/>
    </source>
</evidence>
<feature type="transmembrane region" description="Helical" evidence="7">
    <location>
        <begin position="32"/>
        <end position="50"/>
    </location>
</feature>
<protein>
    <recommendedName>
        <fullName evidence="8">Rhodopsin domain-containing protein</fullName>
    </recommendedName>
</protein>
<evidence type="ECO:0000256" key="3">
    <source>
        <dbReference type="ARBA" id="ARBA00022989"/>
    </source>
</evidence>
<evidence type="ECO:0000256" key="7">
    <source>
        <dbReference type="SAM" id="Phobius"/>
    </source>
</evidence>
<dbReference type="InterPro" id="IPR052337">
    <property type="entry name" value="SAT4-like"/>
</dbReference>
<dbReference type="Proteomes" id="UP000250266">
    <property type="component" value="Unassembled WGS sequence"/>
</dbReference>
<gene>
    <name evidence="9" type="ORF">K432DRAFT_298367</name>
</gene>
<dbReference type="EMBL" id="KV744974">
    <property type="protein sequence ID" value="OCK80099.1"/>
    <property type="molecule type" value="Genomic_DNA"/>
</dbReference>
<keyword evidence="2 7" id="KW-0812">Transmembrane</keyword>
<feature type="transmembrane region" description="Helical" evidence="7">
    <location>
        <begin position="212"/>
        <end position="231"/>
    </location>
</feature>
<feature type="transmembrane region" description="Helical" evidence="7">
    <location>
        <begin position="139"/>
        <end position="162"/>
    </location>
</feature>
<feature type="transmembrane region" description="Helical" evidence="7">
    <location>
        <begin position="100"/>
        <end position="127"/>
    </location>
</feature>
<feature type="compositionally biased region" description="Basic and acidic residues" evidence="6">
    <location>
        <begin position="314"/>
        <end position="323"/>
    </location>
</feature>
<evidence type="ECO:0000256" key="2">
    <source>
        <dbReference type="ARBA" id="ARBA00022692"/>
    </source>
</evidence>
<evidence type="ECO:0000256" key="4">
    <source>
        <dbReference type="ARBA" id="ARBA00023136"/>
    </source>
</evidence>
<evidence type="ECO:0000313" key="9">
    <source>
        <dbReference type="EMBL" id="OCK80099.1"/>
    </source>
</evidence>
<feature type="transmembrane region" description="Helical" evidence="7">
    <location>
        <begin position="182"/>
        <end position="200"/>
    </location>
</feature>
<reference evidence="9 10" key="1">
    <citation type="journal article" date="2016" name="Nat. Commun.">
        <title>Ectomycorrhizal ecology is imprinted in the genome of the dominant symbiotic fungus Cenococcum geophilum.</title>
        <authorList>
            <consortium name="DOE Joint Genome Institute"/>
            <person name="Peter M."/>
            <person name="Kohler A."/>
            <person name="Ohm R.A."/>
            <person name="Kuo A."/>
            <person name="Krutzmann J."/>
            <person name="Morin E."/>
            <person name="Arend M."/>
            <person name="Barry K.W."/>
            <person name="Binder M."/>
            <person name="Choi C."/>
            <person name="Clum A."/>
            <person name="Copeland A."/>
            <person name="Grisel N."/>
            <person name="Haridas S."/>
            <person name="Kipfer T."/>
            <person name="LaButti K."/>
            <person name="Lindquist E."/>
            <person name="Lipzen A."/>
            <person name="Maire R."/>
            <person name="Meier B."/>
            <person name="Mihaltcheva S."/>
            <person name="Molinier V."/>
            <person name="Murat C."/>
            <person name="Poggeler S."/>
            <person name="Quandt C.A."/>
            <person name="Sperisen C."/>
            <person name="Tritt A."/>
            <person name="Tisserant E."/>
            <person name="Crous P.W."/>
            <person name="Henrissat B."/>
            <person name="Nehls U."/>
            <person name="Egli S."/>
            <person name="Spatafora J.W."/>
            <person name="Grigoriev I.V."/>
            <person name="Martin F.M."/>
        </authorList>
    </citation>
    <scope>NUCLEOTIDE SEQUENCE [LARGE SCALE GENOMIC DNA]</scope>
    <source>
        <strain evidence="9 10">CBS 459.81</strain>
    </source>
</reference>
<dbReference type="Pfam" id="PF20684">
    <property type="entry name" value="Fung_rhodopsin"/>
    <property type="match status" value="1"/>
</dbReference>
<dbReference type="GO" id="GO:0016020">
    <property type="term" value="C:membrane"/>
    <property type="evidence" value="ECO:0007669"/>
    <property type="project" value="UniProtKB-SubCell"/>
</dbReference>
<dbReference type="InterPro" id="IPR049326">
    <property type="entry name" value="Rhodopsin_dom_fungi"/>
</dbReference>
<comment type="similarity">
    <text evidence="5">Belongs to the SAT4 family.</text>
</comment>
<accession>A0A8E2JF03</accession>
<keyword evidence="10" id="KW-1185">Reference proteome</keyword>
<dbReference type="AlphaFoldDB" id="A0A8E2JF03"/>
<feature type="region of interest" description="Disordered" evidence="6">
    <location>
        <begin position="357"/>
        <end position="379"/>
    </location>
</feature>
<evidence type="ECO:0000256" key="5">
    <source>
        <dbReference type="ARBA" id="ARBA00038359"/>
    </source>
</evidence>
<sequence>MGTIVGAVPPPPGITPSFHGPLNEIQQKVIEVYSITLAIATIALGLRFYTRGWIVRSFGLDDYAVGLAWILSVVSFGLSFRSVHFGFGRHIWDISSSDFAYYLKLLAPVSCVYIWSLTMTKLSILLLYHRLNPNRIFRLCVYAIMFILISYTVADTIVVAAGCSPLDSSKAGCLNTLGLTQSVINITCDVLIMILPLPLVWSLQLPAMQKVFLVLIFAGGSLVVVASSVRVKYVLQLSGNKDVTFVEGSAGIWSAVEVNVGLICNCVVVMKPFFRRHLSGLLGSSGADSAKESPFSGIGSLFSRFKGKQHEARSYRLSSMDRSRHPKDKGTQLQPKSITISTTYDVVRHKANGNFDTESTENIVSSSAQGSMAKVNETV</sequence>
<feature type="domain" description="Rhodopsin" evidence="8">
    <location>
        <begin position="46"/>
        <end position="276"/>
    </location>
</feature>
<proteinExistence type="inferred from homology"/>
<feature type="region of interest" description="Disordered" evidence="6">
    <location>
        <begin position="314"/>
        <end position="335"/>
    </location>
</feature>
<name>A0A8E2JF03_9PEZI</name>
<comment type="subcellular location">
    <subcellularLocation>
        <location evidence="1">Membrane</location>
        <topology evidence="1">Multi-pass membrane protein</topology>
    </subcellularLocation>
</comment>
<dbReference type="OrthoDB" id="3648173at2759"/>
<evidence type="ECO:0000256" key="1">
    <source>
        <dbReference type="ARBA" id="ARBA00004141"/>
    </source>
</evidence>
<dbReference type="PANTHER" id="PTHR33048">
    <property type="entry name" value="PTH11-LIKE INTEGRAL MEMBRANE PROTEIN (AFU_ORTHOLOGUE AFUA_5G11245)"/>
    <property type="match status" value="1"/>
</dbReference>
<evidence type="ECO:0000259" key="8">
    <source>
        <dbReference type="Pfam" id="PF20684"/>
    </source>
</evidence>
<feature type="transmembrane region" description="Helical" evidence="7">
    <location>
        <begin position="251"/>
        <end position="270"/>
    </location>
</feature>
<keyword evidence="3 7" id="KW-1133">Transmembrane helix</keyword>
<evidence type="ECO:0000313" key="10">
    <source>
        <dbReference type="Proteomes" id="UP000250266"/>
    </source>
</evidence>
<feature type="compositionally biased region" description="Polar residues" evidence="6">
    <location>
        <begin position="357"/>
        <end position="370"/>
    </location>
</feature>
<feature type="transmembrane region" description="Helical" evidence="7">
    <location>
        <begin position="62"/>
        <end position="80"/>
    </location>
</feature>
<organism evidence="9 10">
    <name type="scientific">Lepidopterella palustris CBS 459.81</name>
    <dbReference type="NCBI Taxonomy" id="1314670"/>
    <lineage>
        <taxon>Eukaryota</taxon>
        <taxon>Fungi</taxon>
        <taxon>Dikarya</taxon>
        <taxon>Ascomycota</taxon>
        <taxon>Pezizomycotina</taxon>
        <taxon>Dothideomycetes</taxon>
        <taxon>Pleosporomycetidae</taxon>
        <taxon>Mytilinidiales</taxon>
        <taxon>Argynnaceae</taxon>
        <taxon>Lepidopterella</taxon>
    </lineage>
</organism>
<dbReference type="PANTHER" id="PTHR33048:SF47">
    <property type="entry name" value="INTEGRAL MEMBRANE PROTEIN-RELATED"/>
    <property type="match status" value="1"/>
</dbReference>
<keyword evidence="4 7" id="KW-0472">Membrane</keyword>